<dbReference type="Proteomes" id="UP000319040">
    <property type="component" value="Unassembled WGS sequence"/>
</dbReference>
<reference evidence="1 2" key="1">
    <citation type="submission" date="2017-05" db="EMBL/GenBank/DDBJ databases">
        <authorList>
            <person name="Varghese N."/>
            <person name="Submissions S."/>
        </authorList>
    </citation>
    <scope>NUCLEOTIDE SEQUENCE [LARGE SCALE GENOMIC DNA]</scope>
    <source>
        <strain evidence="1 2">DSM 27040</strain>
    </source>
</reference>
<evidence type="ECO:0000313" key="1">
    <source>
        <dbReference type="EMBL" id="SMO32250.1"/>
    </source>
</evidence>
<keyword evidence="2" id="KW-1185">Reference proteome</keyword>
<sequence>MVQEYKIWRKFQIIAEKSLCNMANIVNVVVKKKE</sequence>
<organism evidence="1 2">
    <name type="scientific">Saccharicrinis carchari</name>
    <dbReference type="NCBI Taxonomy" id="1168039"/>
    <lineage>
        <taxon>Bacteria</taxon>
        <taxon>Pseudomonadati</taxon>
        <taxon>Bacteroidota</taxon>
        <taxon>Bacteroidia</taxon>
        <taxon>Marinilabiliales</taxon>
        <taxon>Marinilabiliaceae</taxon>
        <taxon>Saccharicrinis</taxon>
    </lineage>
</organism>
<gene>
    <name evidence="1" type="ORF">SAMN06265379_10113</name>
</gene>
<accession>A0A521AC04</accession>
<evidence type="ECO:0000313" key="2">
    <source>
        <dbReference type="Proteomes" id="UP000319040"/>
    </source>
</evidence>
<dbReference type="AlphaFoldDB" id="A0A521AC04"/>
<protein>
    <submittedName>
        <fullName evidence="1">Uncharacterized protein</fullName>
    </submittedName>
</protein>
<proteinExistence type="predicted"/>
<name>A0A521AC04_SACCC</name>
<dbReference type="EMBL" id="FXTB01000001">
    <property type="protein sequence ID" value="SMO32250.1"/>
    <property type="molecule type" value="Genomic_DNA"/>
</dbReference>